<reference evidence="1 2" key="1">
    <citation type="submission" date="2019-07" db="EMBL/GenBank/DDBJ databases">
        <title>Genomic Encyclopedia of Type Strains, Phase III (KMG-III): the genomes of soil and plant-associated and newly described type strains.</title>
        <authorList>
            <person name="Whitman W."/>
        </authorList>
    </citation>
    <scope>NUCLEOTIDE SEQUENCE [LARGE SCALE GENOMIC DNA]</scope>
    <source>
        <strain evidence="1 2">BL24</strain>
    </source>
</reference>
<gene>
    <name evidence="1" type="ORF">BCM02_1262</name>
</gene>
<evidence type="ECO:0000313" key="2">
    <source>
        <dbReference type="Proteomes" id="UP000323257"/>
    </source>
</evidence>
<proteinExistence type="predicted"/>
<dbReference type="Proteomes" id="UP000323257">
    <property type="component" value="Unassembled WGS sequence"/>
</dbReference>
<sequence>MNYIHNLVNEHGFEMSDIINFINNFIFKIGDTGGAN</sequence>
<accession>A0A5S5BM69</accession>
<dbReference type="EMBL" id="VNHS01000026">
    <property type="protein sequence ID" value="TYP67366.1"/>
    <property type="molecule type" value="Genomic_DNA"/>
</dbReference>
<evidence type="ECO:0000313" key="1">
    <source>
        <dbReference type="EMBL" id="TYP67366.1"/>
    </source>
</evidence>
<name>A0A5S5BM69_9BACL</name>
<comment type="caution">
    <text evidence="1">The sequence shown here is derived from an EMBL/GenBank/DDBJ whole genome shotgun (WGS) entry which is preliminary data.</text>
</comment>
<organism evidence="1 2">
    <name type="scientific">Paenibacillus methanolicus</name>
    <dbReference type="NCBI Taxonomy" id="582686"/>
    <lineage>
        <taxon>Bacteria</taxon>
        <taxon>Bacillati</taxon>
        <taxon>Bacillota</taxon>
        <taxon>Bacilli</taxon>
        <taxon>Bacillales</taxon>
        <taxon>Paenibacillaceae</taxon>
        <taxon>Paenibacillus</taxon>
    </lineage>
</organism>
<dbReference type="AlphaFoldDB" id="A0A5S5BM69"/>
<keyword evidence="2" id="KW-1185">Reference proteome</keyword>
<protein>
    <submittedName>
        <fullName evidence="1">Uncharacterized protein</fullName>
    </submittedName>
</protein>